<evidence type="ECO:0000313" key="2">
    <source>
        <dbReference type="Proteomes" id="UP000515125"/>
    </source>
</evidence>
<feature type="compositionally biased region" description="Basic and acidic residues" evidence="1">
    <location>
        <begin position="428"/>
        <end position="437"/>
    </location>
</feature>
<feature type="compositionally biased region" description="Basic residues" evidence="1">
    <location>
        <begin position="890"/>
        <end position="900"/>
    </location>
</feature>
<feature type="region of interest" description="Disordered" evidence="1">
    <location>
        <begin position="1"/>
        <end position="32"/>
    </location>
</feature>
<feature type="compositionally biased region" description="Basic and acidic residues" evidence="1">
    <location>
        <begin position="936"/>
        <end position="955"/>
    </location>
</feature>
<feature type="region of interest" description="Disordered" evidence="1">
    <location>
        <begin position="495"/>
        <end position="527"/>
    </location>
</feature>
<accession>A0A6P6RW52</accession>
<keyword evidence="2" id="KW-1185">Reference proteome</keyword>
<feature type="region of interest" description="Disordered" evidence="1">
    <location>
        <begin position="630"/>
        <end position="690"/>
    </location>
</feature>
<feature type="region of interest" description="Disordered" evidence="1">
    <location>
        <begin position="874"/>
        <end position="955"/>
    </location>
</feature>
<gene>
    <name evidence="3" type="primary">LOC34618980</name>
</gene>
<sequence>MASTLDEELTPQTLHRKSEIGMPDSASAVGSGASFRHLQRQHMSFAKDLKSVYILPAASASYTLPSCGVSSGNSLSSTARLRKKCFGDTEAAAALQTARRVEARSDFAQRQRINASKQHVQQPRLQQHLQHLQSKQQQEQKESLEQSLSKNSAKSNVRLDLVIEGRRAPAQRPPAAATEKNAKNTDAKTPRHLVNKVLSRVRRRVAAKMSATQSTATAMLHGCVGGAAGGAAREKPRKVAEAAQGSRLLVAAAAEEGGSLALEAEEAIDGVLRPTKANAVEAEEEAFLLEEESSGVLSPSPPHLETHVFSPVNSPVLGRSSAEFAAAAASGSLLSATAGRGYKTRSRASASLRSREEFLLQASPEKVIARIKRRLGFLSTSSCRSRRSSGSSHSSSCCCMSRCRTCSSRHRRTARDRSETYTSRGRQRRSEQMHREPSPSAAAECLALQQHLNHSPTLWTPMTRRRGCLTLSALEDAFGVDEEQIPHAQQQLQQLQQLSPEGPEEARRLEPHDESLAVSTAREEDDWPSVAALSETTGEAAAPAAAAGVKSPRLSDSLLFRLSPDSSCYPQSPDDSAVSQAQTSPQRAAQAPDCAAASKKVGMSTGAAPAMAKERARKAAQDWALWRRAATKAAGRTTPAAREGHHAASAGEHLKRNCYTSETAAAATTAHRDGEGEATNGRRGGSGYDNSRAAASAISLPRHSSNARAGAPAEIEADAADVATSAAAAAPLSAPVATEDDAEAAESSLKEKPQLDVRALAHVGGAAEIAFLPKPGSAVSATNGAVLASSPPRAASGTSDARVASQQVMAEAAAASAEALLSKGCAAPATRDPACPVLSERAPDVSVDGEANRSIRELTEKDLFCAAEAALPGEAEDGSAATTRGERMRCKSQGRLRRSRHPIDGSNGSSRSCSRGMQLTASLQERQAHRYTRKATAGDHSEEESHQHCRRHSEEVSAAAAAAAAGRGVGVKLDSTETLRHRTVTGDSSKTRKGKLREAEERLKRGIRLQQRHRLLRLLQEQLEGQHAVF</sequence>
<evidence type="ECO:0000256" key="1">
    <source>
        <dbReference type="SAM" id="MobiDB-lite"/>
    </source>
</evidence>
<feature type="compositionally biased region" description="Low complexity" evidence="1">
    <location>
        <begin position="630"/>
        <end position="641"/>
    </location>
</feature>
<feature type="compositionally biased region" description="Basic and acidic residues" evidence="1">
    <location>
        <begin position="504"/>
        <end position="515"/>
    </location>
</feature>
<feature type="compositionally biased region" description="Low complexity" evidence="1">
    <location>
        <begin position="168"/>
        <end position="177"/>
    </location>
</feature>
<dbReference type="Proteomes" id="UP000515125">
    <property type="component" value="Unplaced"/>
</dbReference>
<dbReference type="RefSeq" id="XP_026191714.1">
    <property type="nucleotide sequence ID" value="XM_026335929.1"/>
</dbReference>
<dbReference type="GeneID" id="34618980"/>
<proteinExistence type="predicted"/>
<feature type="region of interest" description="Disordered" evidence="1">
    <location>
        <begin position="129"/>
        <end position="187"/>
    </location>
</feature>
<feature type="region of interest" description="Disordered" evidence="1">
    <location>
        <begin position="565"/>
        <end position="596"/>
    </location>
</feature>
<evidence type="ECO:0000313" key="3">
    <source>
        <dbReference type="RefSeq" id="XP_026191714.1"/>
    </source>
</evidence>
<feature type="compositionally biased region" description="Low complexity" evidence="1">
    <location>
        <begin position="905"/>
        <end position="916"/>
    </location>
</feature>
<dbReference type="AlphaFoldDB" id="A0A6P6RW52"/>
<feature type="region of interest" description="Disordered" evidence="1">
    <location>
        <begin position="410"/>
        <end position="441"/>
    </location>
</feature>
<feature type="compositionally biased region" description="Polar residues" evidence="1">
    <location>
        <begin position="565"/>
        <end position="587"/>
    </location>
</feature>
<organism evidence="2 3">
    <name type="scientific">Cyclospora cayetanensis</name>
    <dbReference type="NCBI Taxonomy" id="88456"/>
    <lineage>
        <taxon>Eukaryota</taxon>
        <taxon>Sar</taxon>
        <taxon>Alveolata</taxon>
        <taxon>Apicomplexa</taxon>
        <taxon>Conoidasida</taxon>
        <taxon>Coccidia</taxon>
        <taxon>Eucoccidiorida</taxon>
        <taxon>Eimeriorina</taxon>
        <taxon>Eimeriidae</taxon>
        <taxon>Cyclospora</taxon>
    </lineage>
</organism>
<reference evidence="3" key="1">
    <citation type="submission" date="2025-08" db="UniProtKB">
        <authorList>
            <consortium name="RefSeq"/>
        </authorList>
    </citation>
    <scope>IDENTIFICATION</scope>
</reference>
<protein>
    <submittedName>
        <fullName evidence="3">Uncharacterized protein LOC34618980</fullName>
    </submittedName>
</protein>
<name>A0A6P6RW52_9EIME</name>